<accession>C0GB79</accession>
<proteinExistence type="predicted"/>
<dbReference type="InterPro" id="IPR050707">
    <property type="entry name" value="HTH_MetabolicPath_Reg"/>
</dbReference>
<dbReference type="GO" id="GO:0045892">
    <property type="term" value="P:negative regulation of DNA-templated transcription"/>
    <property type="evidence" value="ECO:0007669"/>
    <property type="project" value="TreeGrafter"/>
</dbReference>
<evidence type="ECO:0000259" key="4">
    <source>
        <dbReference type="PROSITE" id="PS51077"/>
    </source>
</evidence>
<dbReference type="InterPro" id="IPR029016">
    <property type="entry name" value="GAF-like_dom_sf"/>
</dbReference>
<evidence type="ECO:0000313" key="6">
    <source>
        <dbReference type="EMBL" id="EEH13097.1"/>
    </source>
</evidence>
<evidence type="ECO:0000259" key="5">
    <source>
        <dbReference type="PROSITE" id="PS51078"/>
    </source>
</evidence>
<dbReference type="SUPFAM" id="SSF46785">
    <property type="entry name" value="Winged helix' DNA-binding domain"/>
    <property type="match status" value="1"/>
</dbReference>
<dbReference type="PROSITE" id="PS51077">
    <property type="entry name" value="HTH_ICLR"/>
    <property type="match status" value="1"/>
</dbReference>
<keyword evidence="3" id="KW-0804">Transcription</keyword>
<dbReference type="SMART" id="SM00346">
    <property type="entry name" value="HTH_ICLR"/>
    <property type="match status" value="1"/>
</dbReference>
<dbReference type="Pfam" id="PF09339">
    <property type="entry name" value="HTH_IclR"/>
    <property type="match status" value="1"/>
</dbReference>
<protein>
    <submittedName>
        <fullName evidence="6">Transcriptional regulator</fullName>
    </submittedName>
</protein>
<evidence type="ECO:0000256" key="2">
    <source>
        <dbReference type="ARBA" id="ARBA00023125"/>
    </source>
</evidence>
<dbReference type="SUPFAM" id="SSF55781">
    <property type="entry name" value="GAF domain-like"/>
    <property type="match status" value="1"/>
</dbReference>
<dbReference type="EMBL" id="ACJD01000007">
    <property type="protein sequence ID" value="EEH13097.1"/>
    <property type="molecule type" value="Genomic_DNA"/>
</dbReference>
<dbReference type="Gene3D" id="3.30.450.40">
    <property type="match status" value="1"/>
</dbReference>
<dbReference type="PROSITE" id="PS51078">
    <property type="entry name" value="ICLR_ED"/>
    <property type="match status" value="1"/>
</dbReference>
<keyword evidence="1" id="KW-0805">Transcription regulation</keyword>
<dbReference type="InterPro" id="IPR036390">
    <property type="entry name" value="WH_DNA-bd_sf"/>
</dbReference>
<gene>
    <name evidence="6" type="ORF">BCETI_7000574</name>
</gene>
<keyword evidence="2" id="KW-0238">DNA-binding</keyword>
<evidence type="ECO:0000256" key="3">
    <source>
        <dbReference type="ARBA" id="ARBA00023163"/>
    </source>
</evidence>
<evidence type="ECO:0000256" key="1">
    <source>
        <dbReference type="ARBA" id="ARBA00023015"/>
    </source>
</evidence>
<dbReference type="InterPro" id="IPR014757">
    <property type="entry name" value="Tscrpt_reg_IclR_C"/>
</dbReference>
<feature type="domain" description="HTH iclR-type" evidence="4">
    <location>
        <begin position="75"/>
        <end position="137"/>
    </location>
</feature>
<dbReference type="PANTHER" id="PTHR30136">
    <property type="entry name" value="HELIX-TURN-HELIX TRANSCRIPTIONAL REGULATOR, ICLR FAMILY"/>
    <property type="match status" value="1"/>
</dbReference>
<comment type="caution">
    <text evidence="6">The sequence shown here is derived from an EMBL/GenBank/DDBJ whole genome shotgun (WGS) entry which is preliminary data.</text>
</comment>
<organism evidence="6 7">
    <name type="scientific">Brucella ceti str. Cudo</name>
    <dbReference type="NCBI Taxonomy" id="595497"/>
    <lineage>
        <taxon>Bacteria</taxon>
        <taxon>Pseudomonadati</taxon>
        <taxon>Pseudomonadota</taxon>
        <taxon>Alphaproteobacteria</taxon>
        <taxon>Hyphomicrobiales</taxon>
        <taxon>Brucellaceae</taxon>
        <taxon>Brucella/Ochrobactrum group</taxon>
        <taxon>Brucella</taxon>
    </lineage>
</organism>
<dbReference type="PANTHER" id="PTHR30136:SF33">
    <property type="entry name" value="TRANSCRIPTIONAL REGULATORY PROTEIN"/>
    <property type="match status" value="1"/>
</dbReference>
<dbReference type="InterPro" id="IPR036388">
    <property type="entry name" value="WH-like_DNA-bd_sf"/>
</dbReference>
<feature type="domain" description="IclR-ED" evidence="5">
    <location>
        <begin position="138"/>
        <end position="321"/>
    </location>
</feature>
<dbReference type="AlphaFoldDB" id="C0GB79"/>
<name>C0GB79_9HYPH</name>
<evidence type="ECO:0000313" key="7">
    <source>
        <dbReference type="Proteomes" id="UP000003678"/>
    </source>
</evidence>
<dbReference type="Proteomes" id="UP000003678">
    <property type="component" value="Unassembled WGS sequence"/>
</dbReference>
<dbReference type="Pfam" id="PF01614">
    <property type="entry name" value="IclR_C"/>
    <property type="match status" value="1"/>
</dbReference>
<dbReference type="GO" id="GO:0003677">
    <property type="term" value="F:DNA binding"/>
    <property type="evidence" value="ECO:0007669"/>
    <property type="project" value="UniProtKB-KW"/>
</dbReference>
<sequence>MPASRLDISLPFCGGLHIVLTTKIEVVNINGIKFHFCHLPLFLPLALALRTSGETVKKRMKPTTQDLEKDSAQVSSALVRGLEILRSFTPHDLSLGNQELIDRTGLPKATVSRMTATLVNLGYLDYDEMLGRYRIGPATIALGYSGLSANVVVHIAMPLMRKLAEKTGVAVAMGLREQQEMVYIANARSENPVSLRLNVGSRLPIWKTAMGLSYYAGMEESQREALLERMLQCEPEHAERILRLTNHALDDYARDGFVVSCGDWYSYINAVGVPFRPTDGTQLVAITCGGITDIAPRGVCYGEIGPALKELAAELQERLLGNSREAP</sequence>
<dbReference type="Gene3D" id="1.10.10.10">
    <property type="entry name" value="Winged helix-like DNA-binding domain superfamily/Winged helix DNA-binding domain"/>
    <property type="match status" value="1"/>
</dbReference>
<dbReference type="InterPro" id="IPR005471">
    <property type="entry name" value="Tscrpt_reg_IclR_N"/>
</dbReference>
<dbReference type="GO" id="GO:0003700">
    <property type="term" value="F:DNA-binding transcription factor activity"/>
    <property type="evidence" value="ECO:0007669"/>
    <property type="project" value="TreeGrafter"/>
</dbReference>
<reference evidence="6 7" key="1">
    <citation type="submission" date="2009-03" db="EMBL/GenBank/DDBJ databases">
        <authorList>
            <person name="Setubal J.C."/>
            <person name="Boyle S."/>
            <person name="Crasta O.R."/>
            <person name="Gillespie J.J."/>
            <person name="Kenyon R.W."/>
            <person name="Lu J."/>
            <person name="Mane S."/>
            <person name="Nagrani S."/>
            <person name="Shallom J.M."/>
            <person name="Shallom S."/>
            <person name="Shukla M."/>
            <person name="Snyder E.E."/>
            <person name="Sobral B.W."/>
            <person name="Wattam A.R."/>
            <person name="Will R."/>
            <person name="Williams K."/>
            <person name="Yoo H."/>
            <person name="Bruce D.H."/>
            <person name="Detter C."/>
            <person name="Munk C."/>
            <person name="Brettin T.S."/>
            <person name="Ficht T."/>
        </authorList>
    </citation>
    <scope>NUCLEOTIDE SEQUENCE [LARGE SCALE GENOMIC DNA]</scope>
    <source>
        <strain evidence="6 7">Cudo</strain>
    </source>
</reference>